<reference evidence="1 2" key="1">
    <citation type="journal article" date="2019" name="Nat. Ecol. Evol.">
        <title>Megaphylogeny resolves global patterns of mushroom evolution.</title>
        <authorList>
            <person name="Varga T."/>
            <person name="Krizsan K."/>
            <person name="Foldi C."/>
            <person name="Dima B."/>
            <person name="Sanchez-Garcia M."/>
            <person name="Sanchez-Ramirez S."/>
            <person name="Szollosi G.J."/>
            <person name="Szarkandi J.G."/>
            <person name="Papp V."/>
            <person name="Albert L."/>
            <person name="Andreopoulos W."/>
            <person name="Angelini C."/>
            <person name="Antonin V."/>
            <person name="Barry K.W."/>
            <person name="Bougher N.L."/>
            <person name="Buchanan P."/>
            <person name="Buyck B."/>
            <person name="Bense V."/>
            <person name="Catcheside P."/>
            <person name="Chovatia M."/>
            <person name="Cooper J."/>
            <person name="Damon W."/>
            <person name="Desjardin D."/>
            <person name="Finy P."/>
            <person name="Geml J."/>
            <person name="Haridas S."/>
            <person name="Hughes K."/>
            <person name="Justo A."/>
            <person name="Karasinski D."/>
            <person name="Kautmanova I."/>
            <person name="Kiss B."/>
            <person name="Kocsube S."/>
            <person name="Kotiranta H."/>
            <person name="LaButti K.M."/>
            <person name="Lechner B.E."/>
            <person name="Liimatainen K."/>
            <person name="Lipzen A."/>
            <person name="Lukacs Z."/>
            <person name="Mihaltcheva S."/>
            <person name="Morgado L.N."/>
            <person name="Niskanen T."/>
            <person name="Noordeloos M.E."/>
            <person name="Ohm R.A."/>
            <person name="Ortiz-Santana B."/>
            <person name="Ovrebo C."/>
            <person name="Racz N."/>
            <person name="Riley R."/>
            <person name="Savchenko A."/>
            <person name="Shiryaev A."/>
            <person name="Soop K."/>
            <person name="Spirin V."/>
            <person name="Szebenyi C."/>
            <person name="Tomsovsky M."/>
            <person name="Tulloss R.E."/>
            <person name="Uehling J."/>
            <person name="Grigoriev I.V."/>
            <person name="Vagvolgyi C."/>
            <person name="Papp T."/>
            <person name="Martin F.M."/>
            <person name="Miettinen O."/>
            <person name="Hibbett D.S."/>
            <person name="Nagy L.G."/>
        </authorList>
    </citation>
    <scope>NUCLEOTIDE SEQUENCE [LARGE SCALE GENOMIC DNA]</scope>
    <source>
        <strain evidence="1 2">NL-1719</strain>
    </source>
</reference>
<dbReference type="Proteomes" id="UP000308600">
    <property type="component" value="Unassembled WGS sequence"/>
</dbReference>
<sequence>MNSTWDDSDVFYDPSDGEDMDYELQIALQESLHQSQSQSQSQSRDVTMVDEVDGDAPPPPYSHSVPVVVSGGKGRKKFIEDFGKLKRQWDKGFTMESMKVIALKRPQDEETIELVILMPNSQRLELDLFISDTSDYPRDHSFFWCSKSEVPYGIDIGKIFEDISGFTGLSIQAIIQTLLGCISPLLPKKAEVETSQSAEDTSDDSESDLEDEDSDGTGNYDPSDNEGGDIDGFSEGGDDTGITQTMEGGRTKYTHLQAHFNELVASNFRPGYVPRSSEATNLSNDFGITISCPVTQLLEIIPARALMAWDPSILSRNQHLTLCISGFRGVYPPLDSTGSAYSTTARILGSRLQFKVGLVGETTGYKIGVDEFWQAFGHSRVQSTIPTSMEVKMADEEEEEEEEEEEKFNQDDEEGSKPIEEVGKLLTFSLSTSLESHLNQALVRLVTLRKRFNTSWGGAEVLLSVIEKTQQAPDDVFPRVQTEIRIADLEESELRRTGRIPEDIFTHLSSADLNSFNFPLVAFSYLLRRLALCTRYCVVCHNRLPPSELMHEALKPYVCGDSLCTYQYYHLNLGLPLEYEIINNTSTVDLLVSLAHLSAVSGVLDDPLPIGMAIRVPLPSQNMIVSVDAYRKPHSQLVLFDSLPKQEMRQAISQLIELIPPIQTIKEHLEQQIKEGLSKPRLKNVDPDVPEAAWLILRWCVASCTAYLEEITSQEDTIPEFDPSQSWRQFRFSVGSPAMEATFKKAIVAAQKRSAQARVYPSLYAFHGSPLHNWHSIIRNGLWYKTIAHGRAYGNGVYFASDGQVSMSHYAQMGSVTWKNSVVKPQKCMALAELVNLPNEFQESRACYVVQHTEWIVCRYLLIQSSAVPSSISQTSNSNIVRASPVRFDPAYPTLYNGKHITIPDPSHKLSTLVNARRNEYTEPEYDNHDLLVFNYTPLLPPIAAPSNDKETNTKATVPALSLPTPGPDVNRSGDWVHNPDWLNKHIANLIPPSFEATPSATRAVQMELATMLREQDVAEAAGSRLDQLGWYIPRDLVEDNLFRWIVEMHSFDSDLPLAKDMKYRNVNSLVFEIRFPPNFPNDPPFFRLLGPRLMAFAQGGGGHVTAGGSLCMDLLTSSNWLPVYRVPAVLLQVKLALSSLDPKPARLASNWAQPYTIQEAREGYLRSARTHGWQVPKGLANFVG</sequence>
<evidence type="ECO:0000313" key="2">
    <source>
        <dbReference type="Proteomes" id="UP000308600"/>
    </source>
</evidence>
<proteinExistence type="predicted"/>
<accession>A0ACD3AY83</accession>
<keyword evidence="2" id="KW-1185">Reference proteome</keyword>
<organism evidence="1 2">
    <name type="scientific">Pluteus cervinus</name>
    <dbReference type="NCBI Taxonomy" id="181527"/>
    <lineage>
        <taxon>Eukaryota</taxon>
        <taxon>Fungi</taxon>
        <taxon>Dikarya</taxon>
        <taxon>Basidiomycota</taxon>
        <taxon>Agaricomycotina</taxon>
        <taxon>Agaricomycetes</taxon>
        <taxon>Agaricomycetidae</taxon>
        <taxon>Agaricales</taxon>
        <taxon>Pluteineae</taxon>
        <taxon>Pluteaceae</taxon>
        <taxon>Pluteus</taxon>
    </lineage>
</organism>
<name>A0ACD3AY83_9AGAR</name>
<evidence type="ECO:0000313" key="1">
    <source>
        <dbReference type="EMBL" id="TFK70490.1"/>
    </source>
</evidence>
<gene>
    <name evidence="1" type="ORF">BDN72DRAFT_838836</name>
</gene>
<protein>
    <submittedName>
        <fullName evidence="1">Uncharacterized protein</fullName>
    </submittedName>
</protein>
<dbReference type="EMBL" id="ML208312">
    <property type="protein sequence ID" value="TFK70490.1"/>
    <property type="molecule type" value="Genomic_DNA"/>
</dbReference>